<proteinExistence type="predicted"/>
<reference evidence="1 2" key="1">
    <citation type="submission" date="2016-12" db="EMBL/GenBank/DDBJ databases">
        <title>The genomes of Aspergillus section Nigri reveals drivers in fungal speciation.</title>
        <authorList>
            <consortium name="DOE Joint Genome Institute"/>
            <person name="Vesth T.C."/>
            <person name="Nybo J."/>
            <person name="Theobald S."/>
            <person name="Brandl J."/>
            <person name="Frisvad J.C."/>
            <person name="Nielsen K.F."/>
            <person name="Lyhne E.K."/>
            <person name="Kogle M.E."/>
            <person name="Kuo A."/>
            <person name="Riley R."/>
            <person name="Clum A."/>
            <person name="Nolan M."/>
            <person name="Lipzen A."/>
            <person name="Salamov A."/>
            <person name="Henrissat B."/>
            <person name="Wiebenga A."/>
            <person name="De Vries R.P."/>
            <person name="Grigoriev I.V."/>
            <person name="Mortensen U.H."/>
            <person name="Andersen M.R."/>
            <person name="Baker S.E."/>
        </authorList>
    </citation>
    <scope>NUCLEOTIDE SEQUENCE [LARGE SCALE GENOMIC DNA]</scope>
    <source>
        <strain evidence="1 2">CBS 115572</strain>
    </source>
</reference>
<comment type="caution">
    <text evidence="1">The sequence shown here is derived from an EMBL/GenBank/DDBJ whole genome shotgun (WGS) entry which is preliminary data.</text>
</comment>
<dbReference type="STRING" id="1450535.A0A317VLT2"/>
<dbReference type="Proteomes" id="UP000246702">
    <property type="component" value="Unassembled WGS sequence"/>
</dbReference>
<dbReference type="OrthoDB" id="417697at2759"/>
<protein>
    <recommendedName>
        <fullName evidence="3">Methyltransferase domain-containing protein</fullName>
    </recommendedName>
</protein>
<dbReference type="GeneID" id="37117350"/>
<name>A0A317VLT2_9EURO</name>
<evidence type="ECO:0008006" key="3">
    <source>
        <dbReference type="Google" id="ProtNLM"/>
    </source>
</evidence>
<dbReference type="CDD" id="cd02440">
    <property type="entry name" value="AdoMet_MTases"/>
    <property type="match status" value="1"/>
</dbReference>
<accession>A0A317VLT2</accession>
<dbReference type="AlphaFoldDB" id="A0A317VLT2"/>
<evidence type="ECO:0000313" key="1">
    <source>
        <dbReference type="EMBL" id="PWY73898.1"/>
    </source>
</evidence>
<dbReference type="Gene3D" id="3.40.50.150">
    <property type="entry name" value="Vaccinia Virus protein VP39"/>
    <property type="match status" value="1"/>
</dbReference>
<dbReference type="InterPro" id="IPR029063">
    <property type="entry name" value="SAM-dependent_MTases_sf"/>
</dbReference>
<gene>
    <name evidence="1" type="ORF">BO94DRAFT_578275</name>
</gene>
<sequence>MAKNTIDIYPLNRDEEESKRLNQQHRMFLNLIKNNIIDPAISKDSLRAVADIGTGTGIWLEDVGKLFTKDSIPYLHGFDISDDQFPESSEILELSVHDVLNEFPPEHINRYDLVHVRFFVTCIREDQYTQVVRNMASLIIGSFAEPGGYLQWEEGDHSKSFRAIEKEAPRLQDAVNSFRGYFVSGGFSLYAPDNIEQACNTAGLNLINKSWYSTTTASAEQVEEIRFQFLCIFQQILRISCRDRGSFDTESNAQVAVEQQIDLMKASFDKGLVPDAIFCCILYQKP</sequence>
<keyword evidence="2" id="KW-1185">Reference proteome</keyword>
<organism evidence="1 2">
    <name type="scientific">Aspergillus sclerotioniger CBS 115572</name>
    <dbReference type="NCBI Taxonomy" id="1450535"/>
    <lineage>
        <taxon>Eukaryota</taxon>
        <taxon>Fungi</taxon>
        <taxon>Dikarya</taxon>
        <taxon>Ascomycota</taxon>
        <taxon>Pezizomycotina</taxon>
        <taxon>Eurotiomycetes</taxon>
        <taxon>Eurotiomycetidae</taxon>
        <taxon>Eurotiales</taxon>
        <taxon>Aspergillaceae</taxon>
        <taxon>Aspergillus</taxon>
        <taxon>Aspergillus subgen. Circumdati</taxon>
    </lineage>
</organism>
<dbReference type="RefSeq" id="XP_025463650.1">
    <property type="nucleotide sequence ID" value="XM_025615207.1"/>
</dbReference>
<dbReference type="SUPFAM" id="SSF53335">
    <property type="entry name" value="S-adenosyl-L-methionine-dependent methyltransferases"/>
    <property type="match status" value="1"/>
</dbReference>
<evidence type="ECO:0000313" key="2">
    <source>
        <dbReference type="Proteomes" id="UP000246702"/>
    </source>
</evidence>
<dbReference type="EMBL" id="MSFK01000031">
    <property type="protein sequence ID" value="PWY73898.1"/>
    <property type="molecule type" value="Genomic_DNA"/>
</dbReference>